<dbReference type="Proteomes" id="UP000006039">
    <property type="component" value="Unassembled WGS sequence"/>
</dbReference>
<dbReference type="EMBL" id="GL385401">
    <property type="protein sequence ID" value="EJT70479.1"/>
    <property type="molecule type" value="Genomic_DNA"/>
</dbReference>
<sequence length="146" mass="16316">MGKKRVSVAGAFTFSPNSPAPAPMARRQTWLCGSQLVTCHCTERRSLRKCAPTAPLLLASKLWIDKSVNGLLPHQLEGVHWNGIIRAQLRFVVTRPAPSRSTARLPPYSLSKPRYVGAPLLNSLWRDDFDGRLDYNALFIAQFASW</sequence>
<evidence type="ECO:0000313" key="3">
    <source>
        <dbReference type="Proteomes" id="UP000006039"/>
    </source>
</evidence>
<dbReference type="EnsemblFungi" id="EJT70479">
    <property type="protein sequence ID" value="EJT70479"/>
    <property type="gene ID" value="GGTG_11502"/>
</dbReference>
<organism evidence="1">
    <name type="scientific">Gaeumannomyces tritici (strain R3-111a-1)</name>
    <name type="common">Wheat and barley take-all root rot fungus</name>
    <name type="synonym">Gaeumannomyces graminis var. tritici</name>
    <dbReference type="NCBI Taxonomy" id="644352"/>
    <lineage>
        <taxon>Eukaryota</taxon>
        <taxon>Fungi</taxon>
        <taxon>Dikarya</taxon>
        <taxon>Ascomycota</taxon>
        <taxon>Pezizomycotina</taxon>
        <taxon>Sordariomycetes</taxon>
        <taxon>Sordariomycetidae</taxon>
        <taxon>Magnaporthales</taxon>
        <taxon>Magnaporthaceae</taxon>
        <taxon>Gaeumannomyces</taxon>
    </lineage>
</organism>
<evidence type="ECO:0000313" key="2">
    <source>
        <dbReference type="EnsemblFungi" id="EJT70479"/>
    </source>
</evidence>
<dbReference type="AlphaFoldDB" id="J3PDD4"/>
<reference evidence="1" key="3">
    <citation type="submission" date="2010-09" db="EMBL/GenBank/DDBJ databases">
        <title>Annotation of Gaeumannomyces graminis var. tritici R3-111a-1.</title>
        <authorList>
            <consortium name="The Broad Institute Genome Sequencing Platform"/>
            <person name="Ma L.-J."/>
            <person name="Dead R."/>
            <person name="Young S.K."/>
            <person name="Zeng Q."/>
            <person name="Gargeya S."/>
            <person name="Fitzgerald M."/>
            <person name="Haas B."/>
            <person name="Abouelleil A."/>
            <person name="Alvarado L."/>
            <person name="Arachchi H.M."/>
            <person name="Berlin A."/>
            <person name="Brown A."/>
            <person name="Chapman S.B."/>
            <person name="Chen Z."/>
            <person name="Dunbar C."/>
            <person name="Freedman E."/>
            <person name="Gearin G."/>
            <person name="Gellesch M."/>
            <person name="Goldberg J."/>
            <person name="Griggs A."/>
            <person name="Gujja S."/>
            <person name="Heiman D."/>
            <person name="Howarth C."/>
            <person name="Larson L."/>
            <person name="Lui A."/>
            <person name="MacDonald P.J.P."/>
            <person name="Mehta T."/>
            <person name="Montmayeur A."/>
            <person name="Murphy C."/>
            <person name="Neiman D."/>
            <person name="Pearson M."/>
            <person name="Priest M."/>
            <person name="Roberts A."/>
            <person name="Saif S."/>
            <person name="Shea T."/>
            <person name="Shenoy N."/>
            <person name="Sisk P."/>
            <person name="Stolte C."/>
            <person name="Sykes S."/>
            <person name="Yandava C."/>
            <person name="Wortman J."/>
            <person name="Nusbaum C."/>
            <person name="Birren B."/>
        </authorList>
    </citation>
    <scope>NUCLEOTIDE SEQUENCE</scope>
    <source>
        <strain evidence="1">R3-111a-1</strain>
    </source>
</reference>
<name>J3PDD4_GAET3</name>
<proteinExistence type="predicted"/>
<protein>
    <submittedName>
        <fullName evidence="1 2">Uncharacterized protein</fullName>
    </submittedName>
</protein>
<dbReference type="RefSeq" id="XP_009227657.1">
    <property type="nucleotide sequence ID" value="XM_009229393.1"/>
</dbReference>
<reference evidence="1" key="2">
    <citation type="submission" date="2010-07" db="EMBL/GenBank/DDBJ databases">
        <authorList>
            <consortium name="The Broad Institute Genome Sequencing Platform"/>
            <consortium name="Broad Institute Genome Sequencing Center for Infectious Disease"/>
            <person name="Ma L.-J."/>
            <person name="Dead R."/>
            <person name="Young S."/>
            <person name="Zeng Q."/>
            <person name="Koehrsen M."/>
            <person name="Alvarado L."/>
            <person name="Berlin A."/>
            <person name="Chapman S.B."/>
            <person name="Chen Z."/>
            <person name="Freedman E."/>
            <person name="Gellesch M."/>
            <person name="Goldberg J."/>
            <person name="Griggs A."/>
            <person name="Gujja S."/>
            <person name="Heilman E.R."/>
            <person name="Heiman D."/>
            <person name="Hepburn T."/>
            <person name="Howarth C."/>
            <person name="Jen D."/>
            <person name="Larson L."/>
            <person name="Mehta T."/>
            <person name="Neiman D."/>
            <person name="Pearson M."/>
            <person name="Roberts A."/>
            <person name="Saif S."/>
            <person name="Shea T."/>
            <person name="Shenoy N."/>
            <person name="Sisk P."/>
            <person name="Stolte C."/>
            <person name="Sykes S."/>
            <person name="Walk T."/>
            <person name="White J."/>
            <person name="Yandava C."/>
            <person name="Haas B."/>
            <person name="Nusbaum C."/>
            <person name="Birren B."/>
        </authorList>
    </citation>
    <scope>NUCLEOTIDE SEQUENCE</scope>
    <source>
        <strain evidence="1">R3-111a-1</strain>
    </source>
</reference>
<reference evidence="2" key="5">
    <citation type="submission" date="2018-04" db="UniProtKB">
        <authorList>
            <consortium name="EnsemblFungi"/>
        </authorList>
    </citation>
    <scope>IDENTIFICATION</scope>
    <source>
        <strain evidence="2">R3-111a-1</strain>
    </source>
</reference>
<reference evidence="3" key="1">
    <citation type="submission" date="2010-07" db="EMBL/GenBank/DDBJ databases">
        <title>The genome sequence of Gaeumannomyces graminis var. tritici strain R3-111a-1.</title>
        <authorList>
            <consortium name="The Broad Institute Genome Sequencing Platform"/>
            <person name="Ma L.-J."/>
            <person name="Dead R."/>
            <person name="Young S."/>
            <person name="Zeng Q."/>
            <person name="Koehrsen M."/>
            <person name="Alvarado L."/>
            <person name="Berlin A."/>
            <person name="Chapman S.B."/>
            <person name="Chen Z."/>
            <person name="Freedman E."/>
            <person name="Gellesch M."/>
            <person name="Goldberg J."/>
            <person name="Griggs A."/>
            <person name="Gujja S."/>
            <person name="Heilman E.R."/>
            <person name="Heiman D."/>
            <person name="Hepburn T."/>
            <person name="Howarth C."/>
            <person name="Jen D."/>
            <person name="Larson L."/>
            <person name="Mehta T."/>
            <person name="Neiman D."/>
            <person name="Pearson M."/>
            <person name="Roberts A."/>
            <person name="Saif S."/>
            <person name="Shea T."/>
            <person name="Shenoy N."/>
            <person name="Sisk P."/>
            <person name="Stolte C."/>
            <person name="Sykes S."/>
            <person name="Walk T."/>
            <person name="White J."/>
            <person name="Yandava C."/>
            <person name="Haas B."/>
            <person name="Nusbaum C."/>
            <person name="Birren B."/>
        </authorList>
    </citation>
    <scope>NUCLEOTIDE SEQUENCE [LARGE SCALE GENOMIC DNA]</scope>
    <source>
        <strain evidence="3">R3-111a-1</strain>
    </source>
</reference>
<accession>J3PDD4</accession>
<evidence type="ECO:0000313" key="1">
    <source>
        <dbReference type="EMBL" id="EJT70479.1"/>
    </source>
</evidence>
<dbReference type="HOGENOM" id="CLU_1777580_0_0_1"/>
<dbReference type="VEuPathDB" id="FungiDB:GGTG_11502"/>
<gene>
    <name evidence="2" type="primary">20351960</name>
    <name evidence="1" type="ORF">GGTG_11502</name>
</gene>
<dbReference type="GeneID" id="20351960"/>
<reference evidence="2" key="4">
    <citation type="journal article" date="2015" name="G3 (Bethesda)">
        <title>Genome sequences of three phytopathogenic species of the Magnaporthaceae family of fungi.</title>
        <authorList>
            <person name="Okagaki L.H."/>
            <person name="Nunes C.C."/>
            <person name="Sailsbery J."/>
            <person name="Clay B."/>
            <person name="Brown D."/>
            <person name="John T."/>
            <person name="Oh Y."/>
            <person name="Young N."/>
            <person name="Fitzgerald M."/>
            <person name="Haas B.J."/>
            <person name="Zeng Q."/>
            <person name="Young S."/>
            <person name="Adiconis X."/>
            <person name="Fan L."/>
            <person name="Levin J.Z."/>
            <person name="Mitchell T.K."/>
            <person name="Okubara P.A."/>
            <person name="Farman M.L."/>
            <person name="Kohn L.M."/>
            <person name="Birren B."/>
            <person name="Ma L.-J."/>
            <person name="Dean R.A."/>
        </authorList>
    </citation>
    <scope>NUCLEOTIDE SEQUENCE</scope>
    <source>
        <strain evidence="2">R3-111a-1</strain>
    </source>
</reference>
<keyword evidence="3" id="KW-1185">Reference proteome</keyword>